<dbReference type="EMBL" id="CM042038">
    <property type="protein sequence ID" value="KAI3730377.1"/>
    <property type="molecule type" value="Genomic_DNA"/>
</dbReference>
<keyword evidence="2" id="KW-1185">Reference proteome</keyword>
<accession>A0ACB9C874</accession>
<dbReference type="Proteomes" id="UP001056120">
    <property type="component" value="Linkage Group LG21"/>
</dbReference>
<name>A0ACB9C874_9ASTR</name>
<evidence type="ECO:0000313" key="2">
    <source>
        <dbReference type="Proteomes" id="UP001056120"/>
    </source>
</evidence>
<comment type="caution">
    <text evidence="1">The sequence shown here is derived from an EMBL/GenBank/DDBJ whole genome shotgun (WGS) entry which is preliminary data.</text>
</comment>
<gene>
    <name evidence="1" type="ORF">L1987_61547</name>
</gene>
<organism evidence="1 2">
    <name type="scientific">Smallanthus sonchifolius</name>
    <dbReference type="NCBI Taxonomy" id="185202"/>
    <lineage>
        <taxon>Eukaryota</taxon>
        <taxon>Viridiplantae</taxon>
        <taxon>Streptophyta</taxon>
        <taxon>Embryophyta</taxon>
        <taxon>Tracheophyta</taxon>
        <taxon>Spermatophyta</taxon>
        <taxon>Magnoliopsida</taxon>
        <taxon>eudicotyledons</taxon>
        <taxon>Gunneridae</taxon>
        <taxon>Pentapetalae</taxon>
        <taxon>asterids</taxon>
        <taxon>campanulids</taxon>
        <taxon>Asterales</taxon>
        <taxon>Asteraceae</taxon>
        <taxon>Asteroideae</taxon>
        <taxon>Heliantheae alliance</taxon>
        <taxon>Millerieae</taxon>
        <taxon>Smallanthus</taxon>
    </lineage>
</organism>
<evidence type="ECO:0000313" key="1">
    <source>
        <dbReference type="EMBL" id="KAI3730377.1"/>
    </source>
</evidence>
<proteinExistence type="predicted"/>
<sequence length="106" mass="11879">MDEDEGTIIATETGWPNASYTDPILTRILLTDLHQLKPKLWNIPMIGPAILVIFSDDVHLSQQRYLHDLQQRAGLSHCSFLSTPVSIEPQPSSCQLGRDDHKSTTI</sequence>
<reference evidence="2" key="1">
    <citation type="journal article" date="2022" name="Mol. Ecol. Resour.">
        <title>The genomes of chicory, endive, great burdock and yacon provide insights into Asteraceae palaeo-polyploidization history and plant inulin production.</title>
        <authorList>
            <person name="Fan W."/>
            <person name="Wang S."/>
            <person name="Wang H."/>
            <person name="Wang A."/>
            <person name="Jiang F."/>
            <person name="Liu H."/>
            <person name="Zhao H."/>
            <person name="Xu D."/>
            <person name="Zhang Y."/>
        </authorList>
    </citation>
    <scope>NUCLEOTIDE SEQUENCE [LARGE SCALE GENOMIC DNA]</scope>
    <source>
        <strain evidence="2">cv. Yunnan</strain>
    </source>
</reference>
<protein>
    <submittedName>
        <fullName evidence="1">Uncharacterized protein</fullName>
    </submittedName>
</protein>
<reference evidence="1 2" key="2">
    <citation type="journal article" date="2022" name="Mol. Ecol. Resour.">
        <title>The genomes of chicory, endive, great burdock and yacon provide insights into Asteraceae paleo-polyploidization history and plant inulin production.</title>
        <authorList>
            <person name="Fan W."/>
            <person name="Wang S."/>
            <person name="Wang H."/>
            <person name="Wang A."/>
            <person name="Jiang F."/>
            <person name="Liu H."/>
            <person name="Zhao H."/>
            <person name="Xu D."/>
            <person name="Zhang Y."/>
        </authorList>
    </citation>
    <scope>NUCLEOTIDE SEQUENCE [LARGE SCALE GENOMIC DNA]</scope>
    <source>
        <strain evidence="2">cv. Yunnan</strain>
        <tissue evidence="1">Leaves</tissue>
    </source>
</reference>